<dbReference type="Proteomes" id="UP001595885">
    <property type="component" value="Unassembled WGS sequence"/>
</dbReference>
<evidence type="ECO:0000256" key="1">
    <source>
        <dbReference type="SAM" id="Coils"/>
    </source>
</evidence>
<organism evidence="3 4">
    <name type="scientific">Flavobacterium ponti</name>
    <dbReference type="NCBI Taxonomy" id="665133"/>
    <lineage>
        <taxon>Bacteria</taxon>
        <taxon>Pseudomonadati</taxon>
        <taxon>Bacteroidota</taxon>
        <taxon>Flavobacteriia</taxon>
        <taxon>Flavobacteriales</taxon>
        <taxon>Flavobacteriaceae</taxon>
        <taxon>Flavobacterium</taxon>
    </lineage>
</organism>
<dbReference type="PANTHER" id="PTHR43685">
    <property type="entry name" value="GLYCOSYLTRANSFERASE"/>
    <property type="match status" value="1"/>
</dbReference>
<feature type="coiled-coil region" evidence="1">
    <location>
        <begin position="229"/>
        <end position="256"/>
    </location>
</feature>
<dbReference type="Gene3D" id="3.90.550.10">
    <property type="entry name" value="Spore Coat Polysaccharide Biosynthesis Protein SpsA, Chain A"/>
    <property type="match status" value="1"/>
</dbReference>
<dbReference type="InterPro" id="IPR029044">
    <property type="entry name" value="Nucleotide-diphossugar_trans"/>
</dbReference>
<dbReference type="SUPFAM" id="SSF53448">
    <property type="entry name" value="Nucleotide-diphospho-sugar transferases"/>
    <property type="match status" value="1"/>
</dbReference>
<evidence type="ECO:0000313" key="4">
    <source>
        <dbReference type="Proteomes" id="UP001595885"/>
    </source>
</evidence>
<gene>
    <name evidence="3" type="ORF">ACFO3U_06895</name>
</gene>
<reference evidence="4" key="1">
    <citation type="journal article" date="2019" name="Int. J. Syst. Evol. Microbiol.">
        <title>The Global Catalogue of Microorganisms (GCM) 10K type strain sequencing project: providing services to taxonomists for standard genome sequencing and annotation.</title>
        <authorList>
            <consortium name="The Broad Institute Genomics Platform"/>
            <consortium name="The Broad Institute Genome Sequencing Center for Infectious Disease"/>
            <person name="Wu L."/>
            <person name="Ma J."/>
        </authorList>
    </citation>
    <scope>NUCLEOTIDE SEQUENCE [LARGE SCALE GENOMIC DNA]</scope>
    <source>
        <strain evidence="4">CCUG 50349</strain>
    </source>
</reference>
<dbReference type="InterPro" id="IPR050834">
    <property type="entry name" value="Glycosyltransf_2"/>
</dbReference>
<comment type="caution">
    <text evidence="3">The sequence shown here is derived from an EMBL/GenBank/DDBJ whole genome shotgun (WGS) entry which is preliminary data.</text>
</comment>
<name>A0ABV9P648_9FLAO</name>
<dbReference type="Pfam" id="PF00535">
    <property type="entry name" value="Glycos_transf_2"/>
    <property type="match status" value="1"/>
</dbReference>
<sequence>MISIIIPTYNQVEYIVSTLESVSKQSYEKWECLIIDDGSNDNTEEVIHQIIKNDSRFKYFKKSNGGASSARNYGINIAKGEYIQFLDSDDCLHEDKLIKSIDAFKENKTSDIIISNFNMFNDSIYNLLPPYCSLENKVFDFNSILLDWDVTYTIPLHCAMFKKTLFKEVRFDESIQSKEDWIMWVTIFQNGARATFLNQSLAFYRYNNNGNHTNDDDNFIKANMIVYKLITEESKIKLFEKNLKDLKDKLAVLKKCQSDYEYLDSENHNLHEKLKTSTVKKVYKKLKNFFK</sequence>
<feature type="domain" description="Glycosyltransferase 2-like" evidence="2">
    <location>
        <begin position="3"/>
        <end position="169"/>
    </location>
</feature>
<proteinExistence type="predicted"/>
<dbReference type="EMBL" id="JBHSGW010000004">
    <property type="protein sequence ID" value="MFC4739719.1"/>
    <property type="molecule type" value="Genomic_DNA"/>
</dbReference>
<dbReference type="PANTHER" id="PTHR43685:SF2">
    <property type="entry name" value="GLYCOSYLTRANSFERASE 2-LIKE DOMAIN-CONTAINING PROTEIN"/>
    <property type="match status" value="1"/>
</dbReference>
<keyword evidence="1" id="KW-0175">Coiled coil</keyword>
<evidence type="ECO:0000313" key="3">
    <source>
        <dbReference type="EMBL" id="MFC4739719.1"/>
    </source>
</evidence>
<accession>A0ABV9P648</accession>
<protein>
    <submittedName>
        <fullName evidence="3">Glycosyltransferase family 2 protein</fullName>
    </submittedName>
</protein>
<keyword evidence="4" id="KW-1185">Reference proteome</keyword>
<evidence type="ECO:0000259" key="2">
    <source>
        <dbReference type="Pfam" id="PF00535"/>
    </source>
</evidence>
<dbReference type="InterPro" id="IPR001173">
    <property type="entry name" value="Glyco_trans_2-like"/>
</dbReference>